<gene>
    <name evidence="10" type="ORF">GPY61_27820</name>
</gene>
<feature type="transmembrane region" description="Helical" evidence="8">
    <location>
        <begin position="113"/>
        <end position="135"/>
    </location>
</feature>
<keyword evidence="4 7" id="KW-0812">Transmembrane</keyword>
<dbReference type="GO" id="GO:0019646">
    <property type="term" value="P:aerobic electron transport chain"/>
    <property type="evidence" value="ECO:0007669"/>
    <property type="project" value="InterPro"/>
</dbReference>
<comment type="caution">
    <text evidence="10">The sequence shown here is derived from an EMBL/GenBank/DDBJ whole genome shotgun (WGS) entry which is preliminary data.</text>
</comment>
<comment type="similarity">
    <text evidence="2 7">Belongs to the cytochrome c oxidase subunit 3 family.</text>
</comment>
<organism evidence="10 11">
    <name type="scientific">Massilia cellulosiltytica</name>
    <dbReference type="NCBI Taxonomy" id="2683234"/>
    <lineage>
        <taxon>Bacteria</taxon>
        <taxon>Pseudomonadati</taxon>
        <taxon>Pseudomonadota</taxon>
        <taxon>Betaproteobacteria</taxon>
        <taxon>Burkholderiales</taxon>
        <taxon>Oxalobacteraceae</taxon>
        <taxon>Telluria group</taxon>
        <taxon>Massilia</taxon>
    </lineage>
</organism>
<evidence type="ECO:0000256" key="3">
    <source>
        <dbReference type="ARBA" id="ARBA00022475"/>
    </source>
</evidence>
<dbReference type="InterPro" id="IPR024791">
    <property type="entry name" value="Cyt_c/ubiquinol_Oxase_su3"/>
</dbReference>
<comment type="subcellular location">
    <subcellularLocation>
        <location evidence="1 7">Cell membrane</location>
        <topology evidence="1 7">Multi-pass membrane protein</topology>
    </subcellularLocation>
</comment>
<dbReference type="PANTHER" id="PTHR11403">
    <property type="entry name" value="CYTOCHROME C OXIDASE SUBUNIT III"/>
    <property type="match status" value="1"/>
</dbReference>
<dbReference type="Proteomes" id="UP000443353">
    <property type="component" value="Unassembled WGS sequence"/>
</dbReference>
<feature type="transmembrane region" description="Helical" evidence="8">
    <location>
        <begin position="37"/>
        <end position="62"/>
    </location>
</feature>
<dbReference type="Pfam" id="PF00510">
    <property type="entry name" value="COX3"/>
    <property type="match status" value="1"/>
</dbReference>
<dbReference type="AlphaFoldDB" id="A0A7X3G4W3"/>
<dbReference type="RefSeq" id="WP_056133377.1">
    <property type="nucleotide sequence ID" value="NZ_WSES01000009.1"/>
</dbReference>
<keyword evidence="6 8" id="KW-0472">Membrane</keyword>
<feature type="domain" description="Heme-copper oxidase subunit III family profile" evidence="9">
    <location>
        <begin position="33"/>
        <end position="212"/>
    </location>
</feature>
<evidence type="ECO:0000256" key="5">
    <source>
        <dbReference type="ARBA" id="ARBA00022989"/>
    </source>
</evidence>
<keyword evidence="11" id="KW-1185">Reference proteome</keyword>
<feature type="transmembrane region" description="Helical" evidence="8">
    <location>
        <begin position="192"/>
        <end position="211"/>
    </location>
</feature>
<protein>
    <submittedName>
        <fullName evidence="10">Cytochrome C oxidase subunit III</fullName>
    </submittedName>
</protein>
<dbReference type="PROSITE" id="PS50253">
    <property type="entry name" value="COX3"/>
    <property type="match status" value="1"/>
</dbReference>
<reference evidence="10 11" key="1">
    <citation type="submission" date="2019-12" db="EMBL/GenBank/DDBJ databases">
        <authorList>
            <person name="Li C."/>
            <person name="Zhao J."/>
        </authorList>
    </citation>
    <scope>NUCLEOTIDE SEQUENCE [LARGE SCALE GENOMIC DNA]</scope>
    <source>
        <strain evidence="10 11">NEAU-DD11</strain>
    </source>
</reference>
<sequence>MSAPIENRKSGKEAVQRGAALDVSNLPTFGFGVRSPMWWGTMGLVAVESTVFALTIMAYFYLRSHATVWPLSRFPPDLLWGTVNTAIMLASLWPNQMAKRAAERLDLAGVRLWMTVCMAVSVGFLTVRVFEFGALNTRWDTDAYGSVVWMLLGLHTTHLITDAYDSLVLTVLMFTGRLEGKRFVDVSENAGYWYFVVLSWLPIYAVIYWGARF</sequence>
<evidence type="ECO:0000256" key="7">
    <source>
        <dbReference type="RuleBase" id="RU003376"/>
    </source>
</evidence>
<name>A0A7X3G4W3_9BURK</name>
<evidence type="ECO:0000256" key="2">
    <source>
        <dbReference type="ARBA" id="ARBA00010581"/>
    </source>
</evidence>
<dbReference type="InterPro" id="IPR013833">
    <property type="entry name" value="Cyt_c_oxidase_su3_a-hlx"/>
</dbReference>
<evidence type="ECO:0000259" key="9">
    <source>
        <dbReference type="PROSITE" id="PS50253"/>
    </source>
</evidence>
<dbReference type="InterPro" id="IPR000298">
    <property type="entry name" value="Cyt_c_oxidase-like_su3"/>
</dbReference>
<keyword evidence="5 8" id="KW-1133">Transmembrane helix</keyword>
<dbReference type="InterPro" id="IPR035973">
    <property type="entry name" value="Cyt_c_oxidase_su3-like_sf"/>
</dbReference>
<dbReference type="PANTHER" id="PTHR11403:SF2">
    <property type="entry name" value="CYTOCHROME BO(3) UBIQUINOL OXIDASE SUBUNIT 3"/>
    <property type="match status" value="1"/>
</dbReference>
<evidence type="ECO:0000256" key="1">
    <source>
        <dbReference type="ARBA" id="ARBA00004651"/>
    </source>
</evidence>
<evidence type="ECO:0000256" key="4">
    <source>
        <dbReference type="ARBA" id="ARBA00022692"/>
    </source>
</evidence>
<evidence type="ECO:0000256" key="6">
    <source>
        <dbReference type="ARBA" id="ARBA00023136"/>
    </source>
</evidence>
<dbReference type="Gene3D" id="1.20.120.80">
    <property type="entry name" value="Cytochrome c oxidase, subunit III, four-helix bundle"/>
    <property type="match status" value="1"/>
</dbReference>
<dbReference type="GO" id="GO:0004129">
    <property type="term" value="F:cytochrome-c oxidase activity"/>
    <property type="evidence" value="ECO:0007669"/>
    <property type="project" value="InterPro"/>
</dbReference>
<proteinExistence type="inferred from homology"/>
<accession>A0A7X3G4W3</accession>
<evidence type="ECO:0000313" key="10">
    <source>
        <dbReference type="EMBL" id="MVW63742.1"/>
    </source>
</evidence>
<evidence type="ECO:0000313" key="11">
    <source>
        <dbReference type="Proteomes" id="UP000443353"/>
    </source>
</evidence>
<feature type="transmembrane region" description="Helical" evidence="8">
    <location>
        <begin position="74"/>
        <end position="93"/>
    </location>
</feature>
<dbReference type="EMBL" id="WSES01000009">
    <property type="protein sequence ID" value="MVW63742.1"/>
    <property type="molecule type" value="Genomic_DNA"/>
</dbReference>
<evidence type="ECO:0000256" key="8">
    <source>
        <dbReference type="SAM" id="Phobius"/>
    </source>
</evidence>
<keyword evidence="3" id="KW-1003">Cell membrane</keyword>
<dbReference type="SUPFAM" id="SSF81452">
    <property type="entry name" value="Cytochrome c oxidase subunit III-like"/>
    <property type="match status" value="1"/>
</dbReference>
<dbReference type="GO" id="GO:0005886">
    <property type="term" value="C:plasma membrane"/>
    <property type="evidence" value="ECO:0007669"/>
    <property type="project" value="UniProtKB-SubCell"/>
</dbReference>